<dbReference type="InterPro" id="IPR058060">
    <property type="entry name" value="HYC_CC_PP"/>
</dbReference>
<dbReference type="NCBIfam" id="NF047658">
    <property type="entry name" value="HYC_CC_PP"/>
    <property type="match status" value="1"/>
</dbReference>
<proteinExistence type="predicted"/>
<name>A0A6L9EDX7_9FLAO</name>
<gene>
    <name evidence="1" type="ORF">GTQ38_12510</name>
</gene>
<protein>
    <submittedName>
        <fullName evidence="1">Uncharacterized protein</fullName>
    </submittedName>
</protein>
<keyword evidence="2" id="KW-1185">Reference proteome</keyword>
<dbReference type="InterPro" id="IPR058512">
    <property type="entry name" value="DUF8199"/>
</dbReference>
<sequence>MAFLLLASTVSWTIEKHYCMGMVVDVALFSKAEGCGMLSDLESTLENSCCEHELIAVDGQDDLNHSWEQLDLGQQVFLYAFTYTYLNTLENLEELVVPHKEYPPPILIRDLQLLDQVFLI</sequence>
<dbReference type="AlphaFoldDB" id="A0A6L9EDX7"/>
<comment type="caution">
    <text evidence="1">The sequence shown here is derived from an EMBL/GenBank/DDBJ whole genome shotgun (WGS) entry which is preliminary data.</text>
</comment>
<accession>A0A6L9EDX7</accession>
<dbReference type="Pfam" id="PF26622">
    <property type="entry name" value="DUF8199"/>
    <property type="match status" value="1"/>
</dbReference>
<evidence type="ECO:0000313" key="2">
    <source>
        <dbReference type="Proteomes" id="UP000475249"/>
    </source>
</evidence>
<organism evidence="1 2">
    <name type="scientific">Poritiphilus flavus</name>
    <dbReference type="NCBI Taxonomy" id="2697053"/>
    <lineage>
        <taxon>Bacteria</taxon>
        <taxon>Pseudomonadati</taxon>
        <taxon>Bacteroidota</taxon>
        <taxon>Flavobacteriia</taxon>
        <taxon>Flavobacteriales</taxon>
        <taxon>Flavobacteriaceae</taxon>
        <taxon>Poritiphilus</taxon>
    </lineage>
</organism>
<dbReference type="EMBL" id="WXYO01000005">
    <property type="protein sequence ID" value="NAS12832.1"/>
    <property type="molecule type" value="Genomic_DNA"/>
</dbReference>
<dbReference type="Proteomes" id="UP000475249">
    <property type="component" value="Unassembled WGS sequence"/>
</dbReference>
<evidence type="ECO:0000313" key="1">
    <source>
        <dbReference type="EMBL" id="NAS12832.1"/>
    </source>
</evidence>
<reference evidence="1 2" key="1">
    <citation type="submission" date="2020-01" db="EMBL/GenBank/DDBJ databases">
        <title>Bacteria diversity of Porities sp.</title>
        <authorList>
            <person name="Wang G."/>
        </authorList>
    </citation>
    <scope>NUCLEOTIDE SEQUENCE [LARGE SCALE GENOMIC DNA]</scope>
    <source>
        <strain evidence="1 2">R33</strain>
    </source>
</reference>